<gene>
    <name evidence="6" type="ORF">IWQ62_000863</name>
</gene>
<dbReference type="AlphaFoldDB" id="A0A9W8E5L1"/>
<dbReference type="InterPro" id="IPR027417">
    <property type="entry name" value="P-loop_NTPase"/>
</dbReference>
<dbReference type="PANTHER" id="PTHR23077:SF171">
    <property type="entry name" value="NUCLEAR VALOSIN-CONTAINING PROTEIN-LIKE"/>
    <property type="match status" value="1"/>
</dbReference>
<dbReference type="GO" id="GO:0005524">
    <property type="term" value="F:ATP binding"/>
    <property type="evidence" value="ECO:0007669"/>
    <property type="project" value="UniProtKB-KW"/>
</dbReference>
<keyword evidence="3" id="KW-0067">ATP-binding</keyword>
<dbReference type="PANTHER" id="PTHR23077">
    <property type="entry name" value="AAA-FAMILY ATPASE"/>
    <property type="match status" value="1"/>
</dbReference>
<dbReference type="FunFam" id="3.40.50.300:FF:001921">
    <property type="entry name" value="AAA ATPase domain-containing protein"/>
    <property type="match status" value="1"/>
</dbReference>
<feature type="region of interest" description="Disordered" evidence="4">
    <location>
        <begin position="502"/>
        <end position="525"/>
    </location>
</feature>
<dbReference type="CDD" id="cd00009">
    <property type="entry name" value="AAA"/>
    <property type="match status" value="1"/>
</dbReference>
<dbReference type="OrthoDB" id="5421at2759"/>
<feature type="compositionally biased region" description="Polar residues" evidence="4">
    <location>
        <begin position="509"/>
        <end position="524"/>
    </location>
</feature>
<feature type="domain" description="AAA+ ATPase" evidence="5">
    <location>
        <begin position="530"/>
        <end position="670"/>
    </location>
</feature>
<dbReference type="InterPro" id="IPR050168">
    <property type="entry name" value="AAA_ATPase_domain"/>
</dbReference>
<organism evidence="6 7">
    <name type="scientific">Dispira parvispora</name>
    <dbReference type="NCBI Taxonomy" id="1520584"/>
    <lineage>
        <taxon>Eukaryota</taxon>
        <taxon>Fungi</taxon>
        <taxon>Fungi incertae sedis</taxon>
        <taxon>Zoopagomycota</taxon>
        <taxon>Kickxellomycotina</taxon>
        <taxon>Dimargaritomycetes</taxon>
        <taxon>Dimargaritales</taxon>
        <taxon>Dimargaritaceae</taxon>
        <taxon>Dispira</taxon>
    </lineage>
</organism>
<protein>
    <recommendedName>
        <fullName evidence="5">AAA+ ATPase domain-containing protein</fullName>
    </recommendedName>
</protein>
<sequence>MPLDSPPRYPAASQVELVPEYTFDPTDHHQVFVPTTLGLQHRTNLSKKFPLAGLDWARIIQRQCLASRPTVSVGTRLTCQIAGRKLQLRVLSLTPGMSGLSNIPNTPMVLTEETQFTLLPSQPTPETLPRVGGYIDTLNALTTLIHCVRYPSVVSGQPSPPSSSVLSLPVPKGCLVTGPKGVGKLTLTRQAVWQAQASLYIVSIESLLRLQSENLVVDSQVVNNWLRGVLNMAQMAQPAVVVLDHLDLLQFGDNNAANDDTHGRSLVQALVDEFKRVPQGVFVVGTCTEVRKLPPEVAKLSVFFGRRIDVPLPSQRDRKDILAIHWDRMVQTLTPNAEDTVPVSERTGSTTTKRWNINQDHLMRVSRITTGYTAQDLVKVCRQVVLAARRLDDSVGLVANSPSSVDVATSQLQQLAISNDSSDHRTEYPIDHQIQYSTLEDWWWTHWKTALDVIRPSQAVEFETRVPTKSWSDVGGYDALKKRLRLLLELVTNATAEPLVSDPPVGHSLLTTDQPQSNHRTGTSVLGLRPPSGILLYGPPGCGKTLLAQVIANETGMNIIVIKGPEVFSKYFGATEATLRKVFQTARSIAPCVIWMDEMDALARKREWSGGEESGGVEDRVLSTLLNEMDGVQNRSGVLVVGCTTYPSHLDDAILRPGRFDQLLYVGMPGLEDRLGILELLGQHRHPLSSDVSLARLASQTEGFTASHLETLFREAGMMTLRKDRNAMVIESEHIERALSDLRESVDNDTRLHQLLQSYKAFQEARS</sequence>
<name>A0A9W8E5L1_9FUNG</name>
<comment type="caution">
    <text evidence="6">The sequence shown here is derived from an EMBL/GenBank/DDBJ whole genome shotgun (WGS) entry which is preliminary data.</text>
</comment>
<dbReference type="InterPro" id="IPR003593">
    <property type="entry name" value="AAA+_ATPase"/>
</dbReference>
<keyword evidence="7" id="KW-1185">Reference proteome</keyword>
<evidence type="ECO:0000256" key="2">
    <source>
        <dbReference type="ARBA" id="ARBA00022741"/>
    </source>
</evidence>
<dbReference type="SUPFAM" id="SSF52540">
    <property type="entry name" value="P-loop containing nucleoside triphosphate hydrolases"/>
    <property type="match status" value="2"/>
</dbReference>
<dbReference type="InterPro" id="IPR041569">
    <property type="entry name" value="AAA_lid_3"/>
</dbReference>
<dbReference type="EMBL" id="JANBPY010000099">
    <property type="protein sequence ID" value="KAJ1969065.1"/>
    <property type="molecule type" value="Genomic_DNA"/>
</dbReference>
<evidence type="ECO:0000313" key="6">
    <source>
        <dbReference type="EMBL" id="KAJ1969065.1"/>
    </source>
</evidence>
<accession>A0A9W8E5L1</accession>
<reference evidence="6" key="1">
    <citation type="submission" date="2022-07" db="EMBL/GenBank/DDBJ databases">
        <title>Phylogenomic reconstructions and comparative analyses of Kickxellomycotina fungi.</title>
        <authorList>
            <person name="Reynolds N.K."/>
            <person name="Stajich J.E."/>
            <person name="Barry K."/>
            <person name="Grigoriev I.V."/>
            <person name="Crous P."/>
            <person name="Smith M.E."/>
        </authorList>
    </citation>
    <scope>NUCLEOTIDE SEQUENCE</scope>
    <source>
        <strain evidence="6">RSA 1196</strain>
    </source>
</reference>
<evidence type="ECO:0000313" key="7">
    <source>
        <dbReference type="Proteomes" id="UP001150925"/>
    </source>
</evidence>
<dbReference type="Gene3D" id="3.40.50.300">
    <property type="entry name" value="P-loop containing nucleotide triphosphate hydrolases"/>
    <property type="match status" value="2"/>
</dbReference>
<dbReference type="Gene3D" id="1.10.8.60">
    <property type="match status" value="1"/>
</dbReference>
<dbReference type="SMART" id="SM00382">
    <property type="entry name" value="AAA"/>
    <property type="match status" value="2"/>
</dbReference>
<dbReference type="Pfam" id="PF00004">
    <property type="entry name" value="AAA"/>
    <property type="match status" value="2"/>
</dbReference>
<dbReference type="InterPro" id="IPR003959">
    <property type="entry name" value="ATPase_AAA_core"/>
</dbReference>
<dbReference type="Pfam" id="PF17862">
    <property type="entry name" value="AAA_lid_3"/>
    <property type="match status" value="1"/>
</dbReference>
<comment type="similarity">
    <text evidence="1">Belongs to the AAA ATPase family.</text>
</comment>
<evidence type="ECO:0000259" key="5">
    <source>
        <dbReference type="SMART" id="SM00382"/>
    </source>
</evidence>
<evidence type="ECO:0000256" key="4">
    <source>
        <dbReference type="SAM" id="MobiDB-lite"/>
    </source>
</evidence>
<dbReference type="Proteomes" id="UP001150925">
    <property type="component" value="Unassembled WGS sequence"/>
</dbReference>
<proteinExistence type="inferred from homology"/>
<feature type="domain" description="AAA+ ATPase" evidence="5">
    <location>
        <begin position="170"/>
        <end position="314"/>
    </location>
</feature>
<evidence type="ECO:0000256" key="1">
    <source>
        <dbReference type="ARBA" id="ARBA00006914"/>
    </source>
</evidence>
<dbReference type="GO" id="GO:0016887">
    <property type="term" value="F:ATP hydrolysis activity"/>
    <property type="evidence" value="ECO:0007669"/>
    <property type="project" value="InterPro"/>
</dbReference>
<evidence type="ECO:0000256" key="3">
    <source>
        <dbReference type="ARBA" id="ARBA00022840"/>
    </source>
</evidence>
<keyword evidence="2" id="KW-0547">Nucleotide-binding</keyword>